<sequence length="287" mass="33938">MGISFTDDILGFAIEAADGTNCVSSTPLKEIRAEMANAFSSFQFEGRLRALRDQYSSDIENNCICLECNTVSQTDNTNWYWPVENHHVWFGKNIHQINELGFKQDIYQGSAVWGWIYYLKDTQGRWLRIDGNKVYYVNWDTFKTLYSYVNREEFPTDPNNSHKDIWRKNSDGTGFELTYVEKNTEWETPVPTNHPWYGKTGEQLNNLGYKTILYHGSAVWGWNYYFKDNQGYWYRVTGNQVFSVNWDNFKTQYSYVRRDQLNSNTVSYQDIWKQNKTGHELTLIYLK</sequence>
<dbReference type="AlphaFoldDB" id="A0A5J4SKB6"/>
<comment type="caution">
    <text evidence="1">The sequence shown here is derived from an EMBL/GenBank/DDBJ whole genome shotgun (WGS) entry which is preliminary data.</text>
</comment>
<organism evidence="1">
    <name type="scientific">termite gut metagenome</name>
    <dbReference type="NCBI Taxonomy" id="433724"/>
    <lineage>
        <taxon>unclassified sequences</taxon>
        <taxon>metagenomes</taxon>
        <taxon>organismal metagenomes</taxon>
    </lineage>
</organism>
<evidence type="ECO:0000313" key="1">
    <source>
        <dbReference type="EMBL" id="KAA6346358.1"/>
    </source>
</evidence>
<name>A0A5J4SKB6_9ZZZZ</name>
<reference evidence="1" key="1">
    <citation type="submission" date="2019-03" db="EMBL/GenBank/DDBJ databases">
        <title>Single cell metagenomics reveals metabolic interactions within the superorganism composed of flagellate Streblomastix strix and complex community of Bacteroidetes bacteria on its surface.</title>
        <authorList>
            <person name="Treitli S.C."/>
            <person name="Kolisko M."/>
            <person name="Husnik F."/>
            <person name="Keeling P."/>
            <person name="Hampl V."/>
        </authorList>
    </citation>
    <scope>NUCLEOTIDE SEQUENCE</scope>
    <source>
        <strain evidence="1">STM</strain>
    </source>
</reference>
<proteinExistence type="predicted"/>
<dbReference type="EMBL" id="SNRY01000133">
    <property type="protein sequence ID" value="KAA6346358.1"/>
    <property type="molecule type" value="Genomic_DNA"/>
</dbReference>
<gene>
    <name evidence="1" type="ORF">EZS27_006123</name>
</gene>
<accession>A0A5J4SKB6</accession>
<protein>
    <submittedName>
        <fullName evidence="1">Uncharacterized protein</fullName>
    </submittedName>
</protein>